<gene>
    <name evidence="2" type="ORF">G4B88_001411</name>
</gene>
<organism evidence="2 3">
    <name type="scientific">Cannabis sativa</name>
    <name type="common">Hemp</name>
    <name type="synonym">Marijuana</name>
    <dbReference type="NCBI Taxonomy" id="3483"/>
    <lineage>
        <taxon>Eukaryota</taxon>
        <taxon>Viridiplantae</taxon>
        <taxon>Streptophyta</taxon>
        <taxon>Embryophyta</taxon>
        <taxon>Tracheophyta</taxon>
        <taxon>Spermatophyta</taxon>
        <taxon>Magnoliopsida</taxon>
        <taxon>eudicotyledons</taxon>
        <taxon>Gunneridae</taxon>
        <taxon>Pentapetalae</taxon>
        <taxon>rosids</taxon>
        <taxon>fabids</taxon>
        <taxon>Rosales</taxon>
        <taxon>Cannabaceae</taxon>
        <taxon>Cannabis</taxon>
    </lineage>
</organism>
<sequence>MAKSINLCNFLLITILVLIASSNNKVDGKICKIEIDYCLNKGHDDLCEQECTKNFPQSKSICEVVPPPAKYLACKCIYQC</sequence>
<keyword evidence="3" id="KW-1185">Reference proteome</keyword>
<evidence type="ECO:0000313" key="2">
    <source>
        <dbReference type="EMBL" id="KAF4367659.1"/>
    </source>
</evidence>
<dbReference type="Proteomes" id="UP000583929">
    <property type="component" value="Unassembled WGS sequence"/>
</dbReference>
<proteinExistence type="predicted"/>
<reference evidence="2 3" key="1">
    <citation type="journal article" date="2020" name="bioRxiv">
        <title>Sequence and annotation of 42 cannabis genomes reveals extensive copy number variation in cannabinoid synthesis and pathogen resistance genes.</title>
        <authorList>
            <person name="Mckernan K.J."/>
            <person name="Helbert Y."/>
            <person name="Kane L.T."/>
            <person name="Ebling H."/>
            <person name="Zhang L."/>
            <person name="Liu B."/>
            <person name="Eaton Z."/>
            <person name="Mclaughlin S."/>
            <person name="Kingan S."/>
            <person name="Baybayan P."/>
            <person name="Concepcion G."/>
            <person name="Jordan M."/>
            <person name="Riva A."/>
            <person name="Barbazuk W."/>
            <person name="Harkins T."/>
        </authorList>
    </citation>
    <scope>NUCLEOTIDE SEQUENCE [LARGE SCALE GENOMIC DNA]</scope>
    <source>
        <strain evidence="3">cv. Jamaican Lion 4</strain>
        <tissue evidence="2">Leaf</tissue>
    </source>
</reference>
<protein>
    <submittedName>
        <fullName evidence="2">Uncharacterized protein</fullName>
    </submittedName>
</protein>
<feature type="signal peptide" evidence="1">
    <location>
        <begin position="1"/>
        <end position="28"/>
    </location>
</feature>
<feature type="chain" id="PRO_5029783654" evidence="1">
    <location>
        <begin position="29"/>
        <end position="80"/>
    </location>
</feature>
<comment type="caution">
    <text evidence="2">The sequence shown here is derived from an EMBL/GenBank/DDBJ whole genome shotgun (WGS) entry which is preliminary data.</text>
</comment>
<dbReference type="AlphaFoldDB" id="A0A7J6FCP1"/>
<name>A0A7J6FCP1_CANSA</name>
<accession>A0A7J6FCP1</accession>
<evidence type="ECO:0000313" key="3">
    <source>
        <dbReference type="Proteomes" id="UP000583929"/>
    </source>
</evidence>
<dbReference type="EMBL" id="JAATIQ010000245">
    <property type="protein sequence ID" value="KAF4367659.1"/>
    <property type="molecule type" value="Genomic_DNA"/>
</dbReference>
<keyword evidence="1" id="KW-0732">Signal</keyword>
<evidence type="ECO:0000256" key="1">
    <source>
        <dbReference type="SAM" id="SignalP"/>
    </source>
</evidence>